<keyword evidence="2" id="KW-1133">Transmembrane helix</keyword>
<keyword evidence="2" id="KW-0472">Membrane</keyword>
<accession>A0A433Q1X0</accession>
<comment type="caution">
    <text evidence="3">The sequence shown here is derived from an EMBL/GenBank/DDBJ whole genome shotgun (WGS) entry which is preliminary data.</text>
</comment>
<dbReference type="Pfam" id="PF23670">
    <property type="entry name" value="PIGBOS1"/>
    <property type="match status" value="1"/>
</dbReference>
<dbReference type="InterPro" id="IPR057394">
    <property type="entry name" value="PIGBOS1"/>
</dbReference>
<proteinExistence type="predicted"/>
<evidence type="ECO:0000313" key="3">
    <source>
        <dbReference type="EMBL" id="RUS23766.1"/>
    </source>
</evidence>
<name>A0A433Q1X0_9FUNG</name>
<evidence type="ECO:0000313" key="4">
    <source>
        <dbReference type="Proteomes" id="UP000274822"/>
    </source>
</evidence>
<reference evidence="3 4" key="1">
    <citation type="journal article" date="2018" name="New Phytol.">
        <title>Phylogenomics of Endogonaceae and evolution of mycorrhizas within Mucoromycota.</title>
        <authorList>
            <person name="Chang Y."/>
            <person name="Desiro A."/>
            <person name="Na H."/>
            <person name="Sandor L."/>
            <person name="Lipzen A."/>
            <person name="Clum A."/>
            <person name="Barry K."/>
            <person name="Grigoriev I.V."/>
            <person name="Martin F.M."/>
            <person name="Stajich J.E."/>
            <person name="Smith M.E."/>
            <person name="Bonito G."/>
            <person name="Spatafora J.W."/>
        </authorList>
    </citation>
    <scope>NUCLEOTIDE SEQUENCE [LARGE SCALE GENOMIC DNA]</scope>
    <source>
        <strain evidence="3 4">AD002</strain>
    </source>
</reference>
<keyword evidence="2" id="KW-0812">Transmembrane</keyword>
<evidence type="ECO:0000256" key="1">
    <source>
        <dbReference type="SAM" id="MobiDB-lite"/>
    </source>
</evidence>
<dbReference type="EMBL" id="RBNJ01018641">
    <property type="protein sequence ID" value="RUS23766.1"/>
    <property type="molecule type" value="Genomic_DNA"/>
</dbReference>
<feature type="compositionally biased region" description="Low complexity" evidence="1">
    <location>
        <begin position="61"/>
        <end position="78"/>
    </location>
</feature>
<feature type="transmembrane region" description="Helical" evidence="2">
    <location>
        <begin position="6"/>
        <end position="24"/>
    </location>
</feature>
<organism evidence="3 4">
    <name type="scientific">Jimgerdemannia flammicorona</name>
    <dbReference type="NCBI Taxonomy" id="994334"/>
    <lineage>
        <taxon>Eukaryota</taxon>
        <taxon>Fungi</taxon>
        <taxon>Fungi incertae sedis</taxon>
        <taxon>Mucoromycota</taxon>
        <taxon>Mucoromycotina</taxon>
        <taxon>Endogonomycetes</taxon>
        <taxon>Endogonales</taxon>
        <taxon>Endogonaceae</taxon>
        <taxon>Jimgerdemannia</taxon>
    </lineage>
</organism>
<keyword evidence="4" id="KW-1185">Reference proteome</keyword>
<evidence type="ECO:0000256" key="2">
    <source>
        <dbReference type="SAM" id="Phobius"/>
    </source>
</evidence>
<dbReference type="Proteomes" id="UP000274822">
    <property type="component" value="Unassembled WGS sequence"/>
</dbReference>
<feature type="region of interest" description="Disordered" evidence="1">
    <location>
        <begin position="52"/>
        <end position="78"/>
    </location>
</feature>
<gene>
    <name evidence="3" type="ORF">BC938DRAFT_474659</name>
</gene>
<protein>
    <submittedName>
        <fullName evidence="3">Uncharacterized protein</fullName>
    </submittedName>
</protein>
<dbReference type="AlphaFoldDB" id="A0A433Q1X0"/>
<sequence>MNSRLNPLLFAVTLGVVSGIYIWLPLLEEYKRDTNGTMVWPNDRKSGIVTVSSPARAKDISPSPSAPSTVPAETTGPK</sequence>